<evidence type="ECO:0000259" key="18">
    <source>
        <dbReference type="PROSITE" id="PS51296"/>
    </source>
</evidence>
<dbReference type="PROSITE" id="PS51296">
    <property type="entry name" value="RIESKE"/>
    <property type="match status" value="1"/>
</dbReference>
<comment type="cofactor">
    <cofactor evidence="1">
        <name>Fe cation</name>
        <dbReference type="ChEBI" id="CHEBI:24875"/>
    </cofactor>
</comment>
<evidence type="ECO:0000256" key="9">
    <source>
        <dbReference type="ARBA" id="ARBA00023004"/>
    </source>
</evidence>
<dbReference type="SUPFAM" id="SSF55961">
    <property type="entry name" value="Bet v1-like"/>
    <property type="match status" value="1"/>
</dbReference>
<name>A0A6H5IU54_9HYME</name>
<keyword evidence="4 17" id="KW-0812">Transmembrane</keyword>
<evidence type="ECO:0000256" key="17">
    <source>
        <dbReference type="SAM" id="Phobius"/>
    </source>
</evidence>
<dbReference type="EC" id="1.14.19.21" evidence="14"/>
<comment type="pathway">
    <text evidence="12">Steroid hormone biosynthesis; dafachronic acid biosynthesis.</text>
</comment>
<dbReference type="Gene3D" id="3.90.380.10">
    <property type="entry name" value="Naphthalene 1,2-dioxygenase Alpha Subunit, Chain A, domain 1"/>
    <property type="match status" value="1"/>
</dbReference>
<evidence type="ECO:0000256" key="5">
    <source>
        <dbReference type="ARBA" id="ARBA00022714"/>
    </source>
</evidence>
<evidence type="ECO:0000256" key="10">
    <source>
        <dbReference type="ARBA" id="ARBA00023014"/>
    </source>
</evidence>
<dbReference type="InterPro" id="IPR050584">
    <property type="entry name" value="Cholesterol_7-desaturase"/>
</dbReference>
<dbReference type="Pfam" id="PF00355">
    <property type="entry name" value="Rieske"/>
    <property type="match status" value="1"/>
</dbReference>
<dbReference type="InterPro" id="IPR036922">
    <property type="entry name" value="Rieske_2Fe-2S_sf"/>
</dbReference>
<organism evidence="19 20">
    <name type="scientific">Trichogramma brassicae</name>
    <dbReference type="NCBI Taxonomy" id="86971"/>
    <lineage>
        <taxon>Eukaryota</taxon>
        <taxon>Metazoa</taxon>
        <taxon>Ecdysozoa</taxon>
        <taxon>Arthropoda</taxon>
        <taxon>Hexapoda</taxon>
        <taxon>Insecta</taxon>
        <taxon>Pterygota</taxon>
        <taxon>Neoptera</taxon>
        <taxon>Endopterygota</taxon>
        <taxon>Hymenoptera</taxon>
        <taxon>Apocrita</taxon>
        <taxon>Proctotrupomorpha</taxon>
        <taxon>Chalcidoidea</taxon>
        <taxon>Trichogrammatidae</taxon>
        <taxon>Trichogramma</taxon>
    </lineage>
</organism>
<dbReference type="OrthoDB" id="426882at2759"/>
<evidence type="ECO:0000256" key="1">
    <source>
        <dbReference type="ARBA" id="ARBA00001962"/>
    </source>
</evidence>
<dbReference type="PANTHER" id="PTHR21266">
    <property type="entry name" value="IRON-SULFUR DOMAIN CONTAINING PROTEIN"/>
    <property type="match status" value="1"/>
</dbReference>
<dbReference type="PANTHER" id="PTHR21266:SF32">
    <property type="entry name" value="CHOLESTEROL 7-DESATURASE NVD"/>
    <property type="match status" value="1"/>
</dbReference>
<keyword evidence="7 17" id="KW-1133">Transmembrane helix</keyword>
<evidence type="ECO:0000313" key="19">
    <source>
        <dbReference type="EMBL" id="CAB0040912.1"/>
    </source>
</evidence>
<comment type="catalytic activity">
    <reaction evidence="15">
        <text>cholesterol + NADH + O2 + H(+) = 7-dehydrocholesterol + NAD(+) + 2 H2O</text>
        <dbReference type="Rhea" id="RHEA:51644"/>
        <dbReference type="ChEBI" id="CHEBI:15377"/>
        <dbReference type="ChEBI" id="CHEBI:15378"/>
        <dbReference type="ChEBI" id="CHEBI:15379"/>
        <dbReference type="ChEBI" id="CHEBI:16113"/>
        <dbReference type="ChEBI" id="CHEBI:17759"/>
        <dbReference type="ChEBI" id="CHEBI:57540"/>
        <dbReference type="ChEBI" id="CHEBI:57945"/>
        <dbReference type="EC" id="1.14.19.21"/>
    </reaction>
    <physiologicalReaction direction="left-to-right" evidence="15">
        <dbReference type="Rhea" id="RHEA:51645"/>
    </physiologicalReaction>
</comment>
<comment type="similarity">
    <text evidence="13">Belongs to the cholesterol 7-desaturase family.</text>
</comment>
<keyword evidence="20" id="KW-1185">Reference proteome</keyword>
<dbReference type="UniPathway" id="UPA01020"/>
<dbReference type="GO" id="GO:0016020">
    <property type="term" value="C:membrane"/>
    <property type="evidence" value="ECO:0007669"/>
    <property type="project" value="UniProtKB-SubCell"/>
</dbReference>
<evidence type="ECO:0000256" key="6">
    <source>
        <dbReference type="ARBA" id="ARBA00022723"/>
    </source>
</evidence>
<feature type="transmembrane region" description="Helical" evidence="17">
    <location>
        <begin position="7"/>
        <end position="28"/>
    </location>
</feature>
<dbReference type="CDD" id="cd03469">
    <property type="entry name" value="Rieske_RO_Alpha_N"/>
    <property type="match status" value="1"/>
</dbReference>
<proteinExistence type="inferred from homology"/>
<keyword evidence="5" id="KW-0001">2Fe-2S</keyword>
<accession>A0A6H5IU54</accession>
<evidence type="ECO:0000256" key="3">
    <source>
        <dbReference type="ARBA" id="ARBA00004972"/>
    </source>
</evidence>
<evidence type="ECO:0000256" key="15">
    <source>
        <dbReference type="ARBA" id="ARBA00047853"/>
    </source>
</evidence>
<keyword evidence="11 17" id="KW-0472">Membrane</keyword>
<evidence type="ECO:0000256" key="7">
    <source>
        <dbReference type="ARBA" id="ARBA00022989"/>
    </source>
</evidence>
<comment type="subcellular location">
    <subcellularLocation>
        <location evidence="2">Membrane</location>
    </subcellularLocation>
</comment>
<sequence length="405" mass="46167">MYAEICATTGLATFLILLYWIFFGKIVWKSNVPLGSKRSIMRKHRSIGNIPPVYPNGWFALAQSSEIKNGQVKQIIALGVNFAVYRTENGIVRIVDAYCPHLGANMGIGGKVRGEDLECPFHSWRFCGATGKCTYIPYAKKVPDVIKATPYECSEVNDLIFVWYHSDKEPPTWWPEPIAQIANRTWTYQGRNEFYVNSHIQDIPENGADWAHLTAVHGPSILDSYLSEAVKHSWTDASWTTRSEDLAADSGHKSACCIPPTPVNSHKHIATSCLKHNLILFNKYHMMEINVKANQIGPGYVELQLQTKFGPMCIVQTVTPVGPLQQRVTHLMFSPLLTSPYAKLVMLGECIMFQRDVDVWNHKKYMDKPMLVSEDKNIKHFRRWYKQFYSINSPTYESAKDSLEW</sequence>
<keyword evidence="10" id="KW-0411">Iron-sulfur</keyword>
<evidence type="ECO:0000256" key="8">
    <source>
        <dbReference type="ARBA" id="ARBA00023002"/>
    </source>
</evidence>
<keyword evidence="6" id="KW-0479">Metal-binding</keyword>
<dbReference type="Pfam" id="PF19298">
    <property type="entry name" value="KshA_C"/>
    <property type="match status" value="1"/>
</dbReference>
<reference evidence="19 20" key="1">
    <citation type="submission" date="2020-02" db="EMBL/GenBank/DDBJ databases">
        <authorList>
            <person name="Ferguson B K."/>
        </authorList>
    </citation>
    <scope>NUCLEOTIDE SEQUENCE [LARGE SCALE GENOMIC DNA]</scope>
</reference>
<dbReference type="GO" id="GO:0170056">
    <property type="term" value="F:cholesterol 7-desaturase [NAD(P)H] activity"/>
    <property type="evidence" value="ECO:0007669"/>
    <property type="project" value="UniProtKB-EC"/>
</dbReference>
<dbReference type="InterPro" id="IPR045605">
    <property type="entry name" value="KshA-like_C"/>
</dbReference>
<evidence type="ECO:0000256" key="13">
    <source>
        <dbReference type="ARBA" id="ARBA00025729"/>
    </source>
</evidence>
<comment type="catalytic activity">
    <reaction evidence="16">
        <text>cholesterol + NADPH + O2 + H(+) = 7-dehydrocholesterol + NADP(+) + 2 H2O</text>
        <dbReference type="Rhea" id="RHEA:45024"/>
        <dbReference type="ChEBI" id="CHEBI:15377"/>
        <dbReference type="ChEBI" id="CHEBI:15378"/>
        <dbReference type="ChEBI" id="CHEBI:15379"/>
        <dbReference type="ChEBI" id="CHEBI:16113"/>
        <dbReference type="ChEBI" id="CHEBI:17759"/>
        <dbReference type="ChEBI" id="CHEBI:57783"/>
        <dbReference type="ChEBI" id="CHEBI:58349"/>
        <dbReference type="EC" id="1.14.19.21"/>
    </reaction>
    <physiologicalReaction direction="left-to-right" evidence="16">
        <dbReference type="Rhea" id="RHEA:45025"/>
    </physiologicalReaction>
</comment>
<gene>
    <name evidence="19" type="ORF">TBRA_LOCUS12603</name>
</gene>
<dbReference type="AlphaFoldDB" id="A0A6H5IU54"/>
<dbReference type="GO" id="GO:0005737">
    <property type="term" value="C:cytoplasm"/>
    <property type="evidence" value="ECO:0007669"/>
    <property type="project" value="TreeGrafter"/>
</dbReference>
<evidence type="ECO:0000256" key="4">
    <source>
        <dbReference type="ARBA" id="ARBA00022692"/>
    </source>
</evidence>
<protein>
    <recommendedName>
        <fullName evidence="14">cholesterol 7-desaturase</fullName>
        <ecNumber evidence="14">1.14.19.21</ecNumber>
    </recommendedName>
</protein>
<dbReference type="SUPFAM" id="SSF50022">
    <property type="entry name" value="ISP domain"/>
    <property type="match status" value="1"/>
</dbReference>
<evidence type="ECO:0000256" key="14">
    <source>
        <dbReference type="ARBA" id="ARBA00026095"/>
    </source>
</evidence>
<evidence type="ECO:0000256" key="11">
    <source>
        <dbReference type="ARBA" id="ARBA00023136"/>
    </source>
</evidence>
<dbReference type="Proteomes" id="UP000479190">
    <property type="component" value="Unassembled WGS sequence"/>
</dbReference>
<evidence type="ECO:0000256" key="2">
    <source>
        <dbReference type="ARBA" id="ARBA00004370"/>
    </source>
</evidence>
<dbReference type="EMBL" id="CADCXV010001072">
    <property type="protein sequence ID" value="CAB0040912.1"/>
    <property type="molecule type" value="Genomic_DNA"/>
</dbReference>
<evidence type="ECO:0000313" key="20">
    <source>
        <dbReference type="Proteomes" id="UP000479190"/>
    </source>
</evidence>
<evidence type="ECO:0000256" key="12">
    <source>
        <dbReference type="ARBA" id="ARBA00025712"/>
    </source>
</evidence>
<dbReference type="GO" id="GO:0051537">
    <property type="term" value="F:2 iron, 2 sulfur cluster binding"/>
    <property type="evidence" value="ECO:0007669"/>
    <property type="project" value="UniProtKB-KW"/>
</dbReference>
<feature type="domain" description="Rieske" evidence="18">
    <location>
        <begin position="59"/>
        <end position="162"/>
    </location>
</feature>
<dbReference type="GO" id="GO:0046872">
    <property type="term" value="F:metal ion binding"/>
    <property type="evidence" value="ECO:0007669"/>
    <property type="project" value="UniProtKB-KW"/>
</dbReference>
<dbReference type="GO" id="GO:0008203">
    <property type="term" value="P:cholesterol metabolic process"/>
    <property type="evidence" value="ECO:0007669"/>
    <property type="project" value="InterPro"/>
</dbReference>
<dbReference type="Gene3D" id="2.102.10.10">
    <property type="entry name" value="Rieske [2Fe-2S] iron-sulphur domain"/>
    <property type="match status" value="1"/>
</dbReference>
<keyword evidence="9" id="KW-0408">Iron</keyword>
<comment type="pathway">
    <text evidence="3">Hormone biosynthesis.</text>
</comment>
<evidence type="ECO:0000256" key="16">
    <source>
        <dbReference type="ARBA" id="ARBA00049548"/>
    </source>
</evidence>
<keyword evidence="8" id="KW-0560">Oxidoreductase</keyword>
<dbReference type="InterPro" id="IPR017941">
    <property type="entry name" value="Rieske_2Fe-2S"/>
</dbReference>